<dbReference type="Proteomes" id="UP000006882">
    <property type="component" value="Chromosome G6"/>
</dbReference>
<accession>A0A251NN35</accession>
<dbReference type="AlphaFoldDB" id="A0A251NN35"/>
<dbReference type="Gramene" id="ONI00726">
    <property type="protein sequence ID" value="ONI00726"/>
    <property type="gene ID" value="PRUPE_6G103000"/>
</dbReference>
<protein>
    <submittedName>
        <fullName evidence="1">Uncharacterized protein</fullName>
    </submittedName>
</protein>
<sequence length="66" mass="7227">MVGAQTSLTFRAVCLSPTTVYDHETSNFNISAQLQFPSPMTMTFRMLTLILSTTILDDCGTTYGSV</sequence>
<evidence type="ECO:0000313" key="1">
    <source>
        <dbReference type="EMBL" id="ONI00726.1"/>
    </source>
</evidence>
<name>A0A251NN35_PRUPE</name>
<dbReference type="EMBL" id="CM007656">
    <property type="protein sequence ID" value="ONI00726.1"/>
    <property type="molecule type" value="Genomic_DNA"/>
</dbReference>
<reference evidence="1 2" key="1">
    <citation type="journal article" date="2013" name="Nat. Genet.">
        <title>The high-quality draft genome of peach (Prunus persica) identifies unique patterns of genetic diversity, domestication and genome evolution.</title>
        <authorList>
            <consortium name="International Peach Genome Initiative"/>
            <person name="Verde I."/>
            <person name="Abbott A.G."/>
            <person name="Scalabrin S."/>
            <person name="Jung S."/>
            <person name="Shu S."/>
            <person name="Marroni F."/>
            <person name="Zhebentyayeva T."/>
            <person name="Dettori M.T."/>
            <person name="Grimwood J."/>
            <person name="Cattonaro F."/>
            <person name="Zuccolo A."/>
            <person name="Rossini L."/>
            <person name="Jenkins J."/>
            <person name="Vendramin E."/>
            <person name="Meisel L.A."/>
            <person name="Decroocq V."/>
            <person name="Sosinski B."/>
            <person name="Prochnik S."/>
            <person name="Mitros T."/>
            <person name="Policriti A."/>
            <person name="Cipriani G."/>
            <person name="Dondini L."/>
            <person name="Ficklin S."/>
            <person name="Goodstein D.M."/>
            <person name="Xuan P."/>
            <person name="Del Fabbro C."/>
            <person name="Aramini V."/>
            <person name="Copetti D."/>
            <person name="Gonzalez S."/>
            <person name="Horner D.S."/>
            <person name="Falchi R."/>
            <person name="Lucas S."/>
            <person name="Mica E."/>
            <person name="Maldonado J."/>
            <person name="Lazzari B."/>
            <person name="Bielenberg D."/>
            <person name="Pirona R."/>
            <person name="Miculan M."/>
            <person name="Barakat A."/>
            <person name="Testolin R."/>
            <person name="Stella A."/>
            <person name="Tartarini S."/>
            <person name="Tonutti P."/>
            <person name="Arus P."/>
            <person name="Orellana A."/>
            <person name="Wells C."/>
            <person name="Main D."/>
            <person name="Vizzotto G."/>
            <person name="Silva H."/>
            <person name="Salamini F."/>
            <person name="Schmutz J."/>
            <person name="Morgante M."/>
            <person name="Rokhsar D.S."/>
        </authorList>
    </citation>
    <scope>NUCLEOTIDE SEQUENCE [LARGE SCALE GENOMIC DNA]</scope>
    <source>
        <strain evidence="2">cv. Nemared</strain>
    </source>
</reference>
<gene>
    <name evidence="1" type="ORF">PRUPE_6G103000</name>
</gene>
<evidence type="ECO:0000313" key="2">
    <source>
        <dbReference type="Proteomes" id="UP000006882"/>
    </source>
</evidence>
<proteinExistence type="predicted"/>
<organism evidence="1 2">
    <name type="scientific">Prunus persica</name>
    <name type="common">Peach</name>
    <name type="synonym">Amygdalus persica</name>
    <dbReference type="NCBI Taxonomy" id="3760"/>
    <lineage>
        <taxon>Eukaryota</taxon>
        <taxon>Viridiplantae</taxon>
        <taxon>Streptophyta</taxon>
        <taxon>Embryophyta</taxon>
        <taxon>Tracheophyta</taxon>
        <taxon>Spermatophyta</taxon>
        <taxon>Magnoliopsida</taxon>
        <taxon>eudicotyledons</taxon>
        <taxon>Gunneridae</taxon>
        <taxon>Pentapetalae</taxon>
        <taxon>rosids</taxon>
        <taxon>fabids</taxon>
        <taxon>Rosales</taxon>
        <taxon>Rosaceae</taxon>
        <taxon>Amygdaloideae</taxon>
        <taxon>Amygdaleae</taxon>
        <taxon>Prunus</taxon>
    </lineage>
</organism>
<keyword evidence="2" id="KW-1185">Reference proteome</keyword>